<evidence type="ECO:0000313" key="2">
    <source>
        <dbReference type="Proteomes" id="UP000824633"/>
    </source>
</evidence>
<proteinExistence type="predicted"/>
<sequence length="52" mass="6124">MSGQFEEERELDVKIEIVKELLYTKMKGNVCSEDIEEINMCLDKLIVNYLIN</sequence>
<reference evidence="2" key="1">
    <citation type="submission" date="2021-07" db="EMBL/GenBank/DDBJ databases">
        <title>Complete genome sequencing of a Clostridium isolate.</title>
        <authorList>
            <person name="Ueki A."/>
            <person name="Tonouchi A."/>
        </authorList>
    </citation>
    <scope>NUCLEOTIDE SEQUENCE [LARGE SCALE GENOMIC DNA]</scope>
    <source>
        <strain evidence="2">C5S11</strain>
    </source>
</reference>
<dbReference type="EMBL" id="AP024849">
    <property type="protein sequence ID" value="BCZ46144.1"/>
    <property type="molecule type" value="Genomic_DNA"/>
</dbReference>
<dbReference type="Proteomes" id="UP000824633">
    <property type="component" value="Chromosome"/>
</dbReference>
<accession>A0ABN6IVS7</accession>
<gene>
    <name evidence="1" type="ORF">psyc5s11_22110</name>
</gene>
<keyword evidence="2" id="KW-1185">Reference proteome</keyword>
<evidence type="ECO:0008006" key="3">
    <source>
        <dbReference type="Google" id="ProtNLM"/>
    </source>
</evidence>
<protein>
    <recommendedName>
        <fullName evidence="3">Spo0E like sporulation regulatory protein</fullName>
    </recommendedName>
</protein>
<evidence type="ECO:0000313" key="1">
    <source>
        <dbReference type="EMBL" id="BCZ46144.1"/>
    </source>
</evidence>
<dbReference type="RefSeq" id="WP_224037665.1">
    <property type="nucleotide sequence ID" value="NZ_AP024849.1"/>
</dbReference>
<organism evidence="1 2">
    <name type="scientific">Clostridium gelidum</name>
    <dbReference type="NCBI Taxonomy" id="704125"/>
    <lineage>
        <taxon>Bacteria</taxon>
        <taxon>Bacillati</taxon>
        <taxon>Bacillota</taxon>
        <taxon>Clostridia</taxon>
        <taxon>Eubacteriales</taxon>
        <taxon>Clostridiaceae</taxon>
        <taxon>Clostridium</taxon>
    </lineage>
</organism>
<name>A0ABN6IVS7_9CLOT</name>